<dbReference type="Pfam" id="PF00621">
    <property type="entry name" value="RhoGEF"/>
    <property type="match status" value="1"/>
</dbReference>
<protein>
    <recommendedName>
        <fullName evidence="12">Osteoclast-stimulating factor 1</fullName>
    </recommendedName>
</protein>
<reference evidence="22" key="2">
    <citation type="submission" date="2025-08" db="UniProtKB">
        <authorList>
            <consortium name="Ensembl"/>
        </authorList>
    </citation>
    <scope>IDENTIFICATION</scope>
</reference>
<dbReference type="GO" id="GO:0035556">
    <property type="term" value="P:intracellular signal transduction"/>
    <property type="evidence" value="ECO:0007669"/>
    <property type="project" value="InterPro"/>
</dbReference>
<evidence type="ECO:0000256" key="13">
    <source>
        <dbReference type="PROSITE-ProRule" id="PRU00191"/>
    </source>
</evidence>
<dbReference type="PROSITE" id="PS50001">
    <property type="entry name" value="SH2"/>
    <property type="match status" value="1"/>
</dbReference>
<evidence type="ECO:0000256" key="12">
    <source>
        <dbReference type="ARBA" id="ARBA00040640"/>
    </source>
</evidence>
<dbReference type="InterPro" id="IPR036872">
    <property type="entry name" value="CH_dom_sf"/>
</dbReference>
<evidence type="ECO:0000256" key="7">
    <source>
        <dbReference type="ARBA" id="ARBA00022833"/>
    </source>
</evidence>
<feature type="coiled-coil region" evidence="15">
    <location>
        <begin position="247"/>
        <end position="274"/>
    </location>
</feature>
<evidence type="ECO:0000259" key="18">
    <source>
        <dbReference type="PROSITE" id="PS50003"/>
    </source>
</evidence>
<dbReference type="Gene3D" id="1.20.900.10">
    <property type="entry name" value="Dbl homology (DH) domain"/>
    <property type="match status" value="1"/>
</dbReference>
<dbReference type="SMART" id="SM00109">
    <property type="entry name" value="C1"/>
    <property type="match status" value="1"/>
</dbReference>
<dbReference type="Gene3D" id="2.30.29.30">
    <property type="entry name" value="Pleckstrin-homology domain (PH domain)/Phosphotyrosine-binding domain (PTB)"/>
    <property type="match status" value="1"/>
</dbReference>
<dbReference type="SUPFAM" id="SSF50729">
    <property type="entry name" value="PH domain-like"/>
    <property type="match status" value="1"/>
</dbReference>
<dbReference type="Pfam" id="PF00017">
    <property type="entry name" value="SH2"/>
    <property type="match status" value="1"/>
</dbReference>
<dbReference type="InterPro" id="IPR036860">
    <property type="entry name" value="SH2_dom_sf"/>
</dbReference>
<dbReference type="InterPro" id="IPR037832">
    <property type="entry name" value="PH_Vav"/>
</dbReference>
<keyword evidence="6" id="KW-0863">Zinc-finger</keyword>
<evidence type="ECO:0000256" key="4">
    <source>
        <dbReference type="ARBA" id="ARBA00022723"/>
    </source>
</evidence>
<keyword evidence="2" id="KW-0597">Phosphoprotein</keyword>
<dbReference type="GO" id="GO:0008270">
    <property type="term" value="F:zinc ion binding"/>
    <property type="evidence" value="ECO:0007669"/>
    <property type="project" value="UniProtKB-KW"/>
</dbReference>
<feature type="domain" description="DH" evidence="19">
    <location>
        <begin position="161"/>
        <end position="333"/>
    </location>
</feature>
<dbReference type="SMART" id="SM00326">
    <property type="entry name" value="SH3"/>
    <property type="match status" value="1"/>
</dbReference>
<dbReference type="Gene3D" id="1.10.418.10">
    <property type="entry name" value="Calponin-like domain"/>
    <property type="match status" value="1"/>
</dbReference>
<evidence type="ECO:0000256" key="8">
    <source>
        <dbReference type="ARBA" id="ARBA00022999"/>
    </source>
</evidence>
<dbReference type="Proteomes" id="UP000265040">
    <property type="component" value="Chromosome 1"/>
</dbReference>
<feature type="domain" description="Phorbol-ester/DAG-type" evidence="21">
    <location>
        <begin position="476"/>
        <end position="525"/>
    </location>
</feature>
<dbReference type="SUPFAM" id="SSF55550">
    <property type="entry name" value="SH2 domain"/>
    <property type="match status" value="1"/>
</dbReference>
<dbReference type="CDD" id="cd00160">
    <property type="entry name" value="RhoGEF"/>
    <property type="match status" value="1"/>
</dbReference>
<dbReference type="Pfam" id="PF00018">
    <property type="entry name" value="SH3_1"/>
    <property type="match status" value="1"/>
</dbReference>
<keyword evidence="15" id="KW-0175">Coiled coil</keyword>
<evidence type="ECO:0000313" key="22">
    <source>
        <dbReference type="Ensembl" id="ENSATEP00000058054.1"/>
    </source>
</evidence>
<dbReference type="Pfam" id="PF00130">
    <property type="entry name" value="C1_1"/>
    <property type="match status" value="1"/>
</dbReference>
<keyword evidence="8 13" id="KW-0727">SH2 domain</keyword>
<dbReference type="Pfam" id="PF22697">
    <property type="entry name" value="SOS1_NGEF_PH"/>
    <property type="match status" value="1"/>
</dbReference>
<dbReference type="Gene3D" id="3.30.60.20">
    <property type="match status" value="1"/>
</dbReference>
<dbReference type="PROSITE" id="PS00741">
    <property type="entry name" value="DH_1"/>
    <property type="match status" value="1"/>
</dbReference>
<evidence type="ECO:0000256" key="6">
    <source>
        <dbReference type="ARBA" id="ARBA00022771"/>
    </source>
</evidence>
<dbReference type="SMART" id="SM00033">
    <property type="entry name" value="CH"/>
    <property type="match status" value="1"/>
</dbReference>
<keyword evidence="10" id="KW-0449">Lipoprotein</keyword>
<dbReference type="CDD" id="cd01223">
    <property type="entry name" value="PH_Vav"/>
    <property type="match status" value="1"/>
</dbReference>
<dbReference type="GO" id="GO:0016477">
    <property type="term" value="P:cell migration"/>
    <property type="evidence" value="ECO:0007669"/>
    <property type="project" value="TreeGrafter"/>
</dbReference>
<organism evidence="22 23">
    <name type="scientific">Anabas testudineus</name>
    <name type="common">Climbing perch</name>
    <name type="synonym">Anthias testudineus</name>
    <dbReference type="NCBI Taxonomy" id="64144"/>
    <lineage>
        <taxon>Eukaryota</taxon>
        <taxon>Metazoa</taxon>
        <taxon>Chordata</taxon>
        <taxon>Craniata</taxon>
        <taxon>Vertebrata</taxon>
        <taxon>Euteleostomi</taxon>
        <taxon>Actinopterygii</taxon>
        <taxon>Neopterygii</taxon>
        <taxon>Teleostei</taxon>
        <taxon>Neoteleostei</taxon>
        <taxon>Acanthomorphata</taxon>
        <taxon>Anabantaria</taxon>
        <taxon>Anabantiformes</taxon>
        <taxon>Anabantoidei</taxon>
        <taxon>Anabantidae</taxon>
        <taxon>Anabas</taxon>
    </lineage>
</organism>
<dbReference type="PROSITE" id="PS50003">
    <property type="entry name" value="PH_DOMAIN"/>
    <property type="match status" value="1"/>
</dbReference>
<evidence type="ECO:0000256" key="2">
    <source>
        <dbReference type="ARBA" id="ARBA00022553"/>
    </source>
</evidence>
<dbReference type="PANTHER" id="PTHR45818:SF2">
    <property type="entry name" value="PROTO-ONCOGENE VAV"/>
    <property type="match status" value="1"/>
</dbReference>
<dbReference type="Ensembl" id="ENSATET00000047139.2">
    <property type="protein sequence ID" value="ENSATEP00000058054.1"/>
    <property type="gene ID" value="ENSATEG00000006284.3"/>
</dbReference>
<dbReference type="InterPro" id="IPR000219">
    <property type="entry name" value="DH_dom"/>
</dbReference>
<dbReference type="InterPro" id="IPR036028">
    <property type="entry name" value="SH3-like_dom_sf"/>
</dbReference>
<keyword evidence="5" id="KW-0677">Repeat</keyword>
<dbReference type="InterPro" id="IPR001715">
    <property type="entry name" value="CH_dom"/>
</dbReference>
<evidence type="ECO:0000259" key="19">
    <source>
        <dbReference type="PROSITE" id="PS50010"/>
    </source>
</evidence>
<evidence type="ECO:0000259" key="16">
    <source>
        <dbReference type="PROSITE" id="PS50001"/>
    </source>
</evidence>
<evidence type="ECO:0000256" key="10">
    <source>
        <dbReference type="ARBA" id="ARBA00023288"/>
    </source>
</evidence>
<dbReference type="Gene3D" id="2.30.30.40">
    <property type="entry name" value="SH3 Domains"/>
    <property type="match status" value="2"/>
</dbReference>
<keyword evidence="3" id="KW-0344">Guanine-nucleotide releasing factor</keyword>
<feature type="domain" description="PH" evidence="18">
    <location>
        <begin position="362"/>
        <end position="465"/>
    </location>
</feature>
<dbReference type="FunFam" id="3.30.60.20:FF:000015">
    <property type="entry name" value="Vav guanine nucleotide exchange factor 1"/>
    <property type="match status" value="1"/>
</dbReference>
<gene>
    <name evidence="22" type="primary">VAV1</name>
</gene>
<dbReference type="SUPFAM" id="SSF48065">
    <property type="entry name" value="DBL homology domain (DH-domain)"/>
    <property type="match status" value="1"/>
</dbReference>
<dbReference type="PROSITE" id="PS00479">
    <property type="entry name" value="ZF_DAG_PE_1"/>
    <property type="match status" value="1"/>
</dbReference>
<dbReference type="PROSITE" id="PS50081">
    <property type="entry name" value="ZF_DAG_PE_2"/>
    <property type="match status" value="1"/>
</dbReference>
<dbReference type="OrthoDB" id="5340910at2759"/>
<keyword evidence="4" id="KW-0479">Metal-binding</keyword>
<keyword evidence="9" id="KW-0040">ANK repeat</keyword>
<dbReference type="PRINTS" id="PR00452">
    <property type="entry name" value="SH3DOMAIN"/>
</dbReference>
<evidence type="ECO:0000256" key="5">
    <source>
        <dbReference type="ARBA" id="ARBA00022737"/>
    </source>
</evidence>
<evidence type="ECO:0000256" key="9">
    <source>
        <dbReference type="ARBA" id="ARBA00023043"/>
    </source>
</evidence>
<dbReference type="SMART" id="SM00325">
    <property type="entry name" value="RhoGEF"/>
    <property type="match status" value="1"/>
</dbReference>
<dbReference type="AlphaFoldDB" id="A0A7N6B9U8"/>
<feature type="domain" description="Calponin-homology (CH)" evidence="20">
    <location>
        <begin position="1"/>
        <end position="123"/>
    </location>
</feature>
<evidence type="ECO:0000259" key="21">
    <source>
        <dbReference type="PROSITE" id="PS50081"/>
    </source>
</evidence>
<dbReference type="SUPFAM" id="SSF50044">
    <property type="entry name" value="SH3-domain"/>
    <property type="match status" value="1"/>
</dbReference>
<evidence type="ECO:0000256" key="1">
    <source>
        <dbReference type="ARBA" id="ARBA00022443"/>
    </source>
</evidence>
<dbReference type="InterPro" id="IPR011993">
    <property type="entry name" value="PH-like_dom_sf"/>
</dbReference>
<sequence>MELWRQCAVWLIDCRVLPENHRVTLEGAQVCDLAQALRDGVLLCQLLNNLLPQAINLKEINLRPQMSQFLCLKNIRTFLGVCQDRFHLKKNELFEAFDLFDVRDFAKVSAHHIYISIYLYIFLSNAEQHVRHCINTLIFTIMNKTCIMCVFMQQQKTGIDKRECCLQEIRQTEEKYSDTLESILQELHLVLWCQESLPGVSELQGEVRTFVVHCTNTRKHNHMYVIICFDALLSCRLLLYGRYCSQVEAATKQLDSLSNMREDIRMKLEECSKRANSGRFSLRDLLMVPMQRVLKYHLLLQELVKHTTDATDKENLRTALDAMRDLAQCVNEVKRDNEIIKQITTFQLSIENMTQSLAMYGRPKIDGELKISSSEKRSKQDRYAFLFDRALFICKKKSGETFELKEIIELNNYQIRDEPTGEKDKKKWSYVFLLLECYGRCGYDLFFKTRELKKKWLEQFEMALSNLCPENSTANNHDFQMHCFEETASCKACSMLLRGIFFQGYRCTRCKMAAHKECLGRVPACGRNSGFPKMEVCQEYYGLPPPPVGFGQPLHLSKGDIIELTRADVELPWWEVTKIKFAGNMDRTAAKNLLISRSDGTFLVRQKDGGEFAISIKFNMDIRHIRITSTEGLYRINEKKAFKGIIEMVQYYQQNSLKEYFKDVDTTLRTPFKQPEQSNSSNNTLNTTPGRVHYTLLIMSPPLGLIISTFMKSFGVARARYDFSARDRSEVSLREGDTIKILKKGSSGWWKGEVYGRVGLFPANYVEEDYSDYC</sequence>
<reference evidence="22" key="3">
    <citation type="submission" date="2025-09" db="UniProtKB">
        <authorList>
            <consortium name="Ensembl"/>
        </authorList>
    </citation>
    <scope>IDENTIFICATION</scope>
</reference>
<evidence type="ECO:0000256" key="11">
    <source>
        <dbReference type="ARBA" id="ARBA00037432"/>
    </source>
</evidence>
<name>A0A7N6B9U8_ANATE</name>
<dbReference type="GO" id="GO:0005085">
    <property type="term" value="F:guanyl-nucleotide exchange factor activity"/>
    <property type="evidence" value="ECO:0007669"/>
    <property type="project" value="UniProtKB-KW"/>
</dbReference>
<accession>A0A7N6B9U8</accession>
<dbReference type="SUPFAM" id="SSF47576">
    <property type="entry name" value="Calponin-homology domain, CH-domain"/>
    <property type="match status" value="1"/>
</dbReference>
<dbReference type="GeneTree" id="ENSGT00940000159125"/>
<dbReference type="PROSITE" id="PS50002">
    <property type="entry name" value="SH3"/>
    <property type="match status" value="1"/>
</dbReference>
<dbReference type="InterPro" id="IPR035899">
    <property type="entry name" value="DBL_dom_sf"/>
</dbReference>
<proteinExistence type="predicted"/>
<evidence type="ECO:0000256" key="14">
    <source>
        <dbReference type="PROSITE-ProRule" id="PRU00192"/>
    </source>
</evidence>
<dbReference type="SMART" id="SM00252">
    <property type="entry name" value="SH2"/>
    <property type="match status" value="1"/>
</dbReference>
<dbReference type="SMART" id="SM00233">
    <property type="entry name" value="PH"/>
    <property type="match status" value="1"/>
</dbReference>
<dbReference type="InterPro" id="IPR001849">
    <property type="entry name" value="PH_domain"/>
</dbReference>
<dbReference type="InterPro" id="IPR001331">
    <property type="entry name" value="GDS_CDC24_CS"/>
</dbReference>
<evidence type="ECO:0000313" key="23">
    <source>
        <dbReference type="Proteomes" id="UP000265040"/>
    </source>
</evidence>
<keyword evidence="23" id="KW-1185">Reference proteome</keyword>
<dbReference type="PROSITE" id="PS50021">
    <property type="entry name" value="CH"/>
    <property type="match status" value="1"/>
</dbReference>
<dbReference type="InterPro" id="IPR001452">
    <property type="entry name" value="SH3_domain"/>
</dbReference>
<dbReference type="Pfam" id="PF11971">
    <property type="entry name" value="CAMSAP_CH"/>
    <property type="match status" value="1"/>
</dbReference>
<dbReference type="InterPro" id="IPR000980">
    <property type="entry name" value="SH2"/>
</dbReference>
<comment type="function">
    <text evidence="11">Induces bone resorption, acting probably through a signaling cascade which results in the secretion of factor(s) enhancing osteoclast formation and activity.</text>
</comment>
<dbReference type="PANTHER" id="PTHR45818">
    <property type="entry name" value="PROTEIN VAV"/>
    <property type="match status" value="1"/>
</dbReference>
<dbReference type="InterPro" id="IPR055251">
    <property type="entry name" value="SOS1_NGEF_PH"/>
</dbReference>
<feature type="domain" description="SH3" evidence="17">
    <location>
        <begin position="712"/>
        <end position="771"/>
    </location>
</feature>
<dbReference type="Gene3D" id="3.30.505.10">
    <property type="entry name" value="SH2 domain"/>
    <property type="match status" value="1"/>
</dbReference>
<keyword evidence="7" id="KW-0862">Zinc</keyword>
<dbReference type="InterPro" id="IPR002219">
    <property type="entry name" value="PKC_DAG/PE"/>
</dbReference>
<evidence type="ECO:0000259" key="17">
    <source>
        <dbReference type="PROSITE" id="PS50002"/>
    </source>
</evidence>
<feature type="domain" description="SH2" evidence="16">
    <location>
        <begin position="574"/>
        <end position="672"/>
    </location>
</feature>
<evidence type="ECO:0000259" key="20">
    <source>
        <dbReference type="PROSITE" id="PS50021"/>
    </source>
</evidence>
<evidence type="ECO:0000256" key="15">
    <source>
        <dbReference type="SAM" id="Coils"/>
    </source>
</evidence>
<dbReference type="FunFam" id="2.30.30.40:FF:000072">
    <property type="entry name" value="Unconventional Myosin IB"/>
    <property type="match status" value="1"/>
</dbReference>
<dbReference type="PROSITE" id="PS50010">
    <property type="entry name" value="DH_2"/>
    <property type="match status" value="1"/>
</dbReference>
<keyword evidence="1 14" id="KW-0728">SH3 domain</keyword>
<reference evidence="22" key="1">
    <citation type="submission" date="2021-04" db="EMBL/GenBank/DDBJ databases">
        <authorList>
            <consortium name="Wellcome Sanger Institute Data Sharing"/>
        </authorList>
    </citation>
    <scope>NUCLEOTIDE SEQUENCE [LARGE SCALE GENOMIC DNA]</scope>
</reference>
<dbReference type="GO" id="GO:0005737">
    <property type="term" value="C:cytoplasm"/>
    <property type="evidence" value="ECO:0007669"/>
    <property type="project" value="TreeGrafter"/>
</dbReference>
<dbReference type="InterPro" id="IPR022613">
    <property type="entry name" value="CH_CAMSAP_2"/>
</dbReference>
<evidence type="ECO:0000256" key="3">
    <source>
        <dbReference type="ARBA" id="ARBA00022658"/>
    </source>
</evidence>